<evidence type="ECO:0000256" key="7">
    <source>
        <dbReference type="RuleBase" id="RU366058"/>
    </source>
</evidence>
<feature type="transmembrane region" description="Helical" evidence="7">
    <location>
        <begin position="239"/>
        <end position="259"/>
    </location>
</feature>
<feature type="domain" description="VTT" evidence="9">
    <location>
        <begin position="171"/>
        <end position="286"/>
    </location>
</feature>
<evidence type="ECO:0000256" key="3">
    <source>
        <dbReference type="ARBA" id="ARBA00022475"/>
    </source>
</evidence>
<feature type="transmembrane region" description="Helical" evidence="7">
    <location>
        <begin position="151"/>
        <end position="172"/>
    </location>
</feature>
<proteinExistence type="inferred from homology"/>
<dbReference type="Proteomes" id="UP000746751">
    <property type="component" value="Unassembled WGS sequence"/>
</dbReference>
<feature type="transmembrane region" description="Helical" evidence="7">
    <location>
        <begin position="107"/>
        <end position="131"/>
    </location>
</feature>
<reference evidence="10" key="2">
    <citation type="submission" date="2021-09" db="EMBL/GenBank/DDBJ databases">
        <authorList>
            <person name="Gilroy R."/>
        </authorList>
    </citation>
    <scope>NUCLEOTIDE SEQUENCE</scope>
    <source>
        <strain evidence="10">ChiGjej2B2-7701</strain>
    </source>
</reference>
<evidence type="ECO:0000313" key="10">
    <source>
        <dbReference type="EMBL" id="HJG32092.1"/>
    </source>
</evidence>
<protein>
    <recommendedName>
        <fullName evidence="7">TVP38/TMEM64 family membrane protein</fullName>
    </recommendedName>
</protein>
<dbReference type="InterPro" id="IPR015414">
    <property type="entry name" value="TMEM64"/>
</dbReference>
<organism evidence="10 11">
    <name type="scientific">Collinsella ihumii</name>
    <dbReference type="NCBI Taxonomy" id="1720204"/>
    <lineage>
        <taxon>Bacteria</taxon>
        <taxon>Bacillati</taxon>
        <taxon>Actinomycetota</taxon>
        <taxon>Coriobacteriia</taxon>
        <taxon>Coriobacteriales</taxon>
        <taxon>Coriobacteriaceae</taxon>
        <taxon>Collinsella</taxon>
    </lineage>
</organism>
<evidence type="ECO:0000256" key="1">
    <source>
        <dbReference type="ARBA" id="ARBA00004651"/>
    </source>
</evidence>
<keyword evidence="6 7" id="KW-0472">Membrane</keyword>
<dbReference type="PANTHER" id="PTHR12677:SF59">
    <property type="entry name" value="GOLGI APPARATUS MEMBRANE PROTEIN TVP38-RELATED"/>
    <property type="match status" value="1"/>
</dbReference>
<feature type="region of interest" description="Disordered" evidence="8">
    <location>
        <begin position="1"/>
        <end position="61"/>
    </location>
</feature>
<keyword evidence="4 7" id="KW-0812">Transmembrane</keyword>
<dbReference type="InterPro" id="IPR032816">
    <property type="entry name" value="VTT_dom"/>
</dbReference>
<evidence type="ECO:0000256" key="4">
    <source>
        <dbReference type="ARBA" id="ARBA00022692"/>
    </source>
</evidence>
<dbReference type="AlphaFoldDB" id="A0A921IUA0"/>
<reference evidence="10" key="1">
    <citation type="journal article" date="2021" name="PeerJ">
        <title>Extensive microbial diversity within the chicken gut microbiome revealed by metagenomics and culture.</title>
        <authorList>
            <person name="Gilroy R."/>
            <person name="Ravi A."/>
            <person name="Getino M."/>
            <person name="Pursley I."/>
            <person name="Horton D.L."/>
            <person name="Alikhan N.F."/>
            <person name="Baker D."/>
            <person name="Gharbi K."/>
            <person name="Hall N."/>
            <person name="Watson M."/>
            <person name="Adriaenssens E.M."/>
            <person name="Foster-Nyarko E."/>
            <person name="Jarju S."/>
            <person name="Secka A."/>
            <person name="Antonio M."/>
            <person name="Oren A."/>
            <person name="Chaudhuri R.R."/>
            <person name="La Ragione R."/>
            <person name="Hildebrand F."/>
            <person name="Pallen M.J."/>
        </authorList>
    </citation>
    <scope>NUCLEOTIDE SEQUENCE</scope>
    <source>
        <strain evidence="10">ChiGjej2B2-7701</strain>
    </source>
</reference>
<sequence>MNNAQPNTVNSGGQVSNAPHPTTSSASTQRMDASAPSSGMSAERAPQRAAEASASSTGRLRLKGAELREDLHVKREELHERREELEERLDQPVSTKPRWARLTKADVFKLAGLGAFFVLMIVVCILIWPVVMELTAPGGLERVTEQVRNAGPAGVLILLGFQFLQIVVAFIPGEVVQVAAGMMYGTWGGAAIVLAGCVISSAFIYFVVSKLGAPFVQAMIPEKWMSKLRDFDESDKLDVMVFVLFLIPGLPKDVFTYLVPLTGMRMRDFVLLSNIGRIPGVVMSTMAANGLMQGNWVQSIALFAACAVIAIVAILFHDKIMKVFKRK</sequence>
<feature type="transmembrane region" description="Helical" evidence="7">
    <location>
        <begin position="184"/>
        <end position="208"/>
    </location>
</feature>
<evidence type="ECO:0000313" key="11">
    <source>
        <dbReference type="Proteomes" id="UP000746751"/>
    </source>
</evidence>
<dbReference type="GO" id="GO:0005886">
    <property type="term" value="C:plasma membrane"/>
    <property type="evidence" value="ECO:0007669"/>
    <property type="project" value="UniProtKB-SubCell"/>
</dbReference>
<comment type="similarity">
    <text evidence="2 7">Belongs to the TVP38/TMEM64 family.</text>
</comment>
<feature type="transmembrane region" description="Helical" evidence="7">
    <location>
        <begin position="296"/>
        <end position="317"/>
    </location>
</feature>
<comment type="caution">
    <text evidence="10">The sequence shown here is derived from an EMBL/GenBank/DDBJ whole genome shotgun (WGS) entry which is preliminary data.</text>
</comment>
<dbReference type="Pfam" id="PF09335">
    <property type="entry name" value="VTT_dom"/>
    <property type="match status" value="1"/>
</dbReference>
<keyword evidence="3 7" id="KW-1003">Cell membrane</keyword>
<gene>
    <name evidence="10" type="ORF">K8U80_11980</name>
</gene>
<evidence type="ECO:0000259" key="9">
    <source>
        <dbReference type="Pfam" id="PF09335"/>
    </source>
</evidence>
<evidence type="ECO:0000256" key="5">
    <source>
        <dbReference type="ARBA" id="ARBA00022989"/>
    </source>
</evidence>
<dbReference type="EMBL" id="DYVF01000072">
    <property type="protein sequence ID" value="HJG32092.1"/>
    <property type="molecule type" value="Genomic_DNA"/>
</dbReference>
<feature type="transmembrane region" description="Helical" evidence="7">
    <location>
        <begin position="271"/>
        <end position="290"/>
    </location>
</feature>
<evidence type="ECO:0000256" key="6">
    <source>
        <dbReference type="ARBA" id="ARBA00023136"/>
    </source>
</evidence>
<comment type="subcellular location">
    <subcellularLocation>
        <location evidence="1 7">Cell membrane</location>
        <topology evidence="1 7">Multi-pass membrane protein</topology>
    </subcellularLocation>
</comment>
<accession>A0A921IUA0</accession>
<feature type="compositionally biased region" description="Polar residues" evidence="8">
    <location>
        <begin position="1"/>
        <end position="40"/>
    </location>
</feature>
<keyword evidence="5 7" id="KW-1133">Transmembrane helix</keyword>
<evidence type="ECO:0000256" key="2">
    <source>
        <dbReference type="ARBA" id="ARBA00008640"/>
    </source>
</evidence>
<evidence type="ECO:0000256" key="8">
    <source>
        <dbReference type="SAM" id="MobiDB-lite"/>
    </source>
</evidence>
<name>A0A921IUA0_9ACTN</name>
<dbReference type="PANTHER" id="PTHR12677">
    <property type="entry name" value="GOLGI APPARATUS MEMBRANE PROTEIN TVP38-RELATED"/>
    <property type="match status" value="1"/>
</dbReference>